<protein>
    <submittedName>
        <fullName evidence="1">Uncharacterized protein</fullName>
    </submittedName>
</protein>
<dbReference type="Proteomes" id="UP000199345">
    <property type="component" value="Unassembled WGS sequence"/>
</dbReference>
<evidence type="ECO:0000313" key="1">
    <source>
        <dbReference type="EMBL" id="SES79779.1"/>
    </source>
</evidence>
<accession>A0A1H9ZDX5</accession>
<gene>
    <name evidence="1" type="ORF">SAMN05216326_10411</name>
</gene>
<evidence type="ECO:0000313" key="2">
    <source>
        <dbReference type="Proteomes" id="UP000199345"/>
    </source>
</evidence>
<reference evidence="2" key="1">
    <citation type="submission" date="2016-10" db="EMBL/GenBank/DDBJ databases">
        <authorList>
            <person name="Varghese N."/>
            <person name="Submissions S."/>
        </authorList>
    </citation>
    <scope>NUCLEOTIDE SEQUENCE [LARGE SCALE GENOMIC DNA]</scope>
    <source>
        <strain evidence="2">Nm71</strain>
    </source>
</reference>
<sequence length="46" mass="5369">MRKQISAWRLCGLITLMREELARHYLVNEVFTCVDATICHIFNESG</sequence>
<proteinExistence type="predicted"/>
<name>A0A1H9ZDX5_9PROT</name>
<dbReference type="EMBL" id="FOIA01000004">
    <property type="protein sequence ID" value="SES79779.1"/>
    <property type="molecule type" value="Genomic_DNA"/>
</dbReference>
<dbReference type="AlphaFoldDB" id="A0A1H9ZDX5"/>
<keyword evidence="2" id="KW-1185">Reference proteome</keyword>
<organism evidence="1 2">
    <name type="scientific">Nitrosomonas marina</name>
    <dbReference type="NCBI Taxonomy" id="917"/>
    <lineage>
        <taxon>Bacteria</taxon>
        <taxon>Pseudomonadati</taxon>
        <taxon>Pseudomonadota</taxon>
        <taxon>Betaproteobacteria</taxon>
        <taxon>Nitrosomonadales</taxon>
        <taxon>Nitrosomonadaceae</taxon>
        <taxon>Nitrosomonas</taxon>
    </lineage>
</organism>